<gene>
    <name evidence="4" type="ORF">MNB_SV-6-117</name>
</gene>
<dbReference type="PANTHER" id="PTHR44943:SF8">
    <property type="entry name" value="TPR REPEAT-CONTAINING PROTEIN MJ0263"/>
    <property type="match status" value="1"/>
</dbReference>
<dbReference type="InterPro" id="IPR051685">
    <property type="entry name" value="Ycf3/AcsC/BcsC/TPR_MFPF"/>
</dbReference>
<evidence type="ECO:0000256" key="1">
    <source>
        <dbReference type="ARBA" id="ARBA00022737"/>
    </source>
</evidence>
<sequence length="214" mass="24348">MTIFQLILFISALVIFYIFFKKLFSEDYPKRGVDFEAKQADEQIGGISRPDKTFSKPTVRPSRLDELLSIADKSVEKGDLVEAKKALQSANILDKENPAIISRYAFVLNAMNDLVGAKEEYSRVLELEPNDDMAEASLGNILHKLGEDDEAISHHKRSIELDPEYAPHYYNYANTLYDLDRLDEALKLYEKAYSLDSDLKEAKDMISELKSKVA</sequence>
<keyword evidence="2" id="KW-0802">TPR repeat</keyword>
<organism evidence="4">
    <name type="scientific">hydrothermal vent metagenome</name>
    <dbReference type="NCBI Taxonomy" id="652676"/>
    <lineage>
        <taxon>unclassified sequences</taxon>
        <taxon>metagenomes</taxon>
        <taxon>ecological metagenomes</taxon>
    </lineage>
</organism>
<keyword evidence="3" id="KW-1133">Transmembrane helix</keyword>
<dbReference type="InterPro" id="IPR019734">
    <property type="entry name" value="TPR_rpt"/>
</dbReference>
<dbReference type="Gene3D" id="1.25.40.10">
    <property type="entry name" value="Tetratricopeptide repeat domain"/>
    <property type="match status" value="2"/>
</dbReference>
<feature type="transmembrane region" description="Helical" evidence="3">
    <location>
        <begin position="6"/>
        <end position="24"/>
    </location>
</feature>
<proteinExistence type="predicted"/>
<dbReference type="SMART" id="SM00028">
    <property type="entry name" value="TPR"/>
    <property type="match status" value="3"/>
</dbReference>
<dbReference type="GO" id="GO:0016740">
    <property type="term" value="F:transferase activity"/>
    <property type="evidence" value="ECO:0007669"/>
    <property type="project" value="UniProtKB-KW"/>
</dbReference>
<keyword evidence="3" id="KW-0472">Membrane</keyword>
<dbReference type="PANTHER" id="PTHR44943">
    <property type="entry name" value="CELLULOSE SYNTHASE OPERON PROTEIN C"/>
    <property type="match status" value="1"/>
</dbReference>
<dbReference type="AlphaFoldDB" id="A0A1W1BW03"/>
<dbReference type="InterPro" id="IPR011990">
    <property type="entry name" value="TPR-like_helical_dom_sf"/>
</dbReference>
<keyword evidence="3" id="KW-0812">Transmembrane</keyword>
<keyword evidence="1" id="KW-0677">Repeat</keyword>
<evidence type="ECO:0000313" key="4">
    <source>
        <dbReference type="EMBL" id="SFV57706.1"/>
    </source>
</evidence>
<dbReference type="SUPFAM" id="SSF48452">
    <property type="entry name" value="TPR-like"/>
    <property type="match status" value="1"/>
</dbReference>
<dbReference type="EMBL" id="FPHC01000045">
    <property type="protein sequence ID" value="SFV57706.1"/>
    <property type="molecule type" value="Genomic_DNA"/>
</dbReference>
<dbReference type="Pfam" id="PF13424">
    <property type="entry name" value="TPR_12"/>
    <property type="match status" value="1"/>
</dbReference>
<protein>
    <submittedName>
        <fullName evidence="4">O-linked GlcNAc transferase</fullName>
    </submittedName>
</protein>
<reference evidence="4" key="1">
    <citation type="submission" date="2016-10" db="EMBL/GenBank/DDBJ databases">
        <authorList>
            <person name="de Groot N.N."/>
        </authorList>
    </citation>
    <scope>NUCLEOTIDE SEQUENCE</scope>
</reference>
<keyword evidence="4" id="KW-0808">Transferase</keyword>
<accession>A0A1W1BW03</accession>
<dbReference type="PROSITE" id="PS50005">
    <property type="entry name" value="TPR"/>
    <property type="match status" value="2"/>
</dbReference>
<evidence type="ECO:0000256" key="3">
    <source>
        <dbReference type="SAM" id="Phobius"/>
    </source>
</evidence>
<name>A0A1W1BW03_9ZZZZ</name>
<evidence type="ECO:0000256" key="2">
    <source>
        <dbReference type="ARBA" id="ARBA00022803"/>
    </source>
</evidence>